<dbReference type="GO" id="GO:0016829">
    <property type="term" value="F:lyase activity"/>
    <property type="evidence" value="ECO:0007669"/>
    <property type="project" value="UniProtKB-KW"/>
</dbReference>
<feature type="domain" description="HpcH/HpaI aldolase/citrate lyase" evidence="4">
    <location>
        <begin position="19"/>
        <end position="225"/>
    </location>
</feature>
<dbReference type="Gene3D" id="3.20.20.60">
    <property type="entry name" value="Phosphoenolpyruvate-binding domains"/>
    <property type="match status" value="1"/>
</dbReference>
<evidence type="ECO:0000259" key="4">
    <source>
        <dbReference type="Pfam" id="PF03328"/>
    </source>
</evidence>
<comment type="cofactor">
    <cofactor evidence="1">
        <name>Mg(2+)</name>
        <dbReference type="ChEBI" id="CHEBI:18420"/>
    </cofactor>
</comment>
<keyword evidence="3" id="KW-0460">Magnesium</keyword>
<evidence type="ECO:0000256" key="3">
    <source>
        <dbReference type="ARBA" id="ARBA00022842"/>
    </source>
</evidence>
<evidence type="ECO:0000256" key="2">
    <source>
        <dbReference type="ARBA" id="ARBA00022723"/>
    </source>
</evidence>
<evidence type="ECO:0000256" key="1">
    <source>
        <dbReference type="ARBA" id="ARBA00001946"/>
    </source>
</evidence>
<protein>
    <submittedName>
        <fullName evidence="5">CoA ester lyase</fullName>
    </submittedName>
</protein>
<dbReference type="SUPFAM" id="SSF51621">
    <property type="entry name" value="Phosphoenolpyruvate/pyruvate domain"/>
    <property type="match status" value="1"/>
</dbReference>
<dbReference type="RefSeq" id="WP_286218363.1">
    <property type="nucleotide sequence ID" value="NZ_AP027729.1"/>
</dbReference>
<keyword evidence="2" id="KW-0479">Metal-binding</keyword>
<gene>
    <name evidence="5" type="ORF">GCM10025865_04200</name>
</gene>
<keyword evidence="5" id="KW-0456">Lyase</keyword>
<name>A0ABN6X8T5_9CELL</name>
<dbReference type="PIRSF" id="PIRSF015582">
    <property type="entry name" value="Cit_lyase_B"/>
    <property type="match status" value="1"/>
</dbReference>
<dbReference type="InterPro" id="IPR040442">
    <property type="entry name" value="Pyrv_kinase-like_dom_sf"/>
</dbReference>
<dbReference type="PANTHER" id="PTHR32308">
    <property type="entry name" value="LYASE BETA SUBUNIT, PUTATIVE (AFU_ORTHOLOGUE AFUA_4G13030)-RELATED"/>
    <property type="match status" value="1"/>
</dbReference>
<sequence length="285" mass="29351">MSAARTSATEPAFDLGPALLFCPADRPDRYAKALDRADAVILDLEDGVAPAGRAEARRAVVAASRALDPERVVVRVNPVGTPDHRADLDALAGTSFRTVMVAKADASLPATLDARLGECRVVALCETAAGVVAAAELARRPEVVALMWGADDLVASLGGTSSRRADGRYRDVARHARSTVLLAAGAAGVAAIDAVHLAVDDLDGLRVEAEDAAAVGFAATACVHPSHVAVIRAAYAPPEGDVTAARGLLAAAEGHDGVFVHEGRMIDGPLLKQAEAVVRRATPRS</sequence>
<keyword evidence="6" id="KW-1185">Reference proteome</keyword>
<dbReference type="Proteomes" id="UP001321475">
    <property type="component" value="Chromosome"/>
</dbReference>
<organism evidence="5 6">
    <name type="scientific">Paraoerskovia sediminicola</name>
    <dbReference type="NCBI Taxonomy" id="1138587"/>
    <lineage>
        <taxon>Bacteria</taxon>
        <taxon>Bacillati</taxon>
        <taxon>Actinomycetota</taxon>
        <taxon>Actinomycetes</taxon>
        <taxon>Micrococcales</taxon>
        <taxon>Cellulomonadaceae</taxon>
        <taxon>Paraoerskovia</taxon>
    </lineage>
</organism>
<proteinExistence type="predicted"/>
<dbReference type="InterPro" id="IPR005000">
    <property type="entry name" value="Aldolase/citrate-lyase_domain"/>
</dbReference>
<dbReference type="InterPro" id="IPR015813">
    <property type="entry name" value="Pyrv/PenolPyrv_kinase-like_dom"/>
</dbReference>
<accession>A0ABN6X8T5</accession>
<evidence type="ECO:0000313" key="5">
    <source>
        <dbReference type="EMBL" id="BDZ41121.1"/>
    </source>
</evidence>
<dbReference type="PANTHER" id="PTHR32308:SF10">
    <property type="entry name" value="CITRATE LYASE SUBUNIT BETA"/>
    <property type="match status" value="1"/>
</dbReference>
<dbReference type="InterPro" id="IPR011206">
    <property type="entry name" value="Citrate_lyase_beta/mcl1/mcl2"/>
</dbReference>
<evidence type="ECO:0000313" key="6">
    <source>
        <dbReference type="Proteomes" id="UP001321475"/>
    </source>
</evidence>
<reference evidence="6" key="1">
    <citation type="journal article" date="2019" name="Int. J. Syst. Evol. Microbiol.">
        <title>The Global Catalogue of Microorganisms (GCM) 10K type strain sequencing project: providing services to taxonomists for standard genome sequencing and annotation.</title>
        <authorList>
            <consortium name="The Broad Institute Genomics Platform"/>
            <consortium name="The Broad Institute Genome Sequencing Center for Infectious Disease"/>
            <person name="Wu L."/>
            <person name="Ma J."/>
        </authorList>
    </citation>
    <scope>NUCLEOTIDE SEQUENCE [LARGE SCALE GENOMIC DNA]</scope>
    <source>
        <strain evidence="6">NBRC 108565</strain>
    </source>
</reference>
<dbReference type="Pfam" id="PF03328">
    <property type="entry name" value="HpcH_HpaI"/>
    <property type="match status" value="1"/>
</dbReference>
<dbReference type="EMBL" id="AP027729">
    <property type="protein sequence ID" value="BDZ41121.1"/>
    <property type="molecule type" value="Genomic_DNA"/>
</dbReference>